<evidence type="ECO:0000313" key="4">
    <source>
        <dbReference type="WBParaSite" id="ACRNAN_scaffold12081.g20504.t1"/>
    </source>
</evidence>
<keyword evidence="3" id="KW-1185">Reference proteome</keyword>
<dbReference type="AlphaFoldDB" id="A0A914CLC4"/>
<name>A0A914CLC4_9BILA</name>
<evidence type="ECO:0000256" key="1">
    <source>
        <dbReference type="SAM" id="SignalP"/>
    </source>
</evidence>
<feature type="chain" id="PRO_5037080045" description="Abnormal cell migration protein 18-like fibronectin type I domain-containing protein" evidence="1">
    <location>
        <begin position="21"/>
        <end position="196"/>
    </location>
</feature>
<sequence length="196" mass="22390">MKFLIKIIISLQILSLEVIGRTILFHSDVIRTPQAILAQKNFASKTNTRWETSPVDFWGPTRPSPYGPAGSSTNNKGQLVYNCYDVQGNLRKPGETYQRPNKRFIYLCNNGTEEVVACISSDRAKNIEIKVGETRTIEGFWYKCEKFANHSVIYTEENSCLFEGRKRVHVGEEVQTGFIRAVCMDGYYRTIGNEYP</sequence>
<feature type="domain" description="Abnormal cell migration protein 18-like fibronectin type I" evidence="2">
    <location>
        <begin position="117"/>
        <end position="184"/>
    </location>
</feature>
<dbReference type="InterPro" id="IPR055119">
    <property type="entry name" value="Mig18_Fn1"/>
</dbReference>
<protein>
    <recommendedName>
        <fullName evidence="2">Abnormal cell migration protein 18-like fibronectin type I domain-containing protein</fullName>
    </recommendedName>
</protein>
<keyword evidence="1" id="KW-0732">Signal</keyword>
<accession>A0A914CLC4</accession>
<evidence type="ECO:0000259" key="2">
    <source>
        <dbReference type="Pfam" id="PF23003"/>
    </source>
</evidence>
<proteinExistence type="predicted"/>
<dbReference type="Proteomes" id="UP000887540">
    <property type="component" value="Unplaced"/>
</dbReference>
<organism evidence="3 4">
    <name type="scientific">Acrobeloides nanus</name>
    <dbReference type="NCBI Taxonomy" id="290746"/>
    <lineage>
        <taxon>Eukaryota</taxon>
        <taxon>Metazoa</taxon>
        <taxon>Ecdysozoa</taxon>
        <taxon>Nematoda</taxon>
        <taxon>Chromadorea</taxon>
        <taxon>Rhabditida</taxon>
        <taxon>Tylenchina</taxon>
        <taxon>Cephalobomorpha</taxon>
        <taxon>Cephaloboidea</taxon>
        <taxon>Cephalobidae</taxon>
        <taxon>Acrobeloides</taxon>
    </lineage>
</organism>
<dbReference type="Pfam" id="PF23003">
    <property type="entry name" value="Fn1_2"/>
    <property type="match status" value="1"/>
</dbReference>
<reference evidence="4" key="1">
    <citation type="submission" date="2022-11" db="UniProtKB">
        <authorList>
            <consortium name="WormBaseParasite"/>
        </authorList>
    </citation>
    <scope>IDENTIFICATION</scope>
</reference>
<evidence type="ECO:0000313" key="3">
    <source>
        <dbReference type="Proteomes" id="UP000887540"/>
    </source>
</evidence>
<dbReference type="WBParaSite" id="ACRNAN_scaffold12081.g20504.t1">
    <property type="protein sequence ID" value="ACRNAN_scaffold12081.g20504.t1"/>
    <property type="gene ID" value="ACRNAN_scaffold12081.g20504"/>
</dbReference>
<feature type="signal peptide" evidence="1">
    <location>
        <begin position="1"/>
        <end position="20"/>
    </location>
</feature>